<reference evidence="9" key="1">
    <citation type="journal article" date="2021" name="Genome Biol. Evol.">
        <title>A High-Quality Reference Genome for a Parasitic Bivalve with Doubly Uniparental Inheritance (Bivalvia: Unionida).</title>
        <authorList>
            <person name="Smith C.H."/>
        </authorList>
    </citation>
    <scope>NUCLEOTIDE SEQUENCE</scope>
    <source>
        <strain evidence="9">CHS0354</strain>
    </source>
</reference>
<evidence type="ECO:0000256" key="6">
    <source>
        <dbReference type="ARBA" id="ARBA00022801"/>
    </source>
</evidence>
<keyword evidence="1" id="KW-0963">Cytoplasm</keyword>
<evidence type="ECO:0000313" key="10">
    <source>
        <dbReference type="Proteomes" id="UP001195483"/>
    </source>
</evidence>
<keyword evidence="7" id="KW-0862">Zinc</keyword>
<comment type="caution">
    <text evidence="9">The sequence shown here is derived from an EMBL/GenBank/DDBJ whole genome shotgun (WGS) entry which is preliminary data.</text>
</comment>
<sequence length="150" mass="17527">MKAGKNISPSFHRINYLYQAAFLCMKTTPENLGLCRFYIETIKTIARKEVLKLHPYMKRNFCKRCYVLLIPGVSAKLRIRSKRQKHTVITCLDCGNIRRYPTISREKKWFDKVDEDADDETVHQMTYGNAKQNIRVGDNSASQQSIHEQL</sequence>
<evidence type="ECO:0000256" key="5">
    <source>
        <dbReference type="ARBA" id="ARBA00022759"/>
    </source>
</evidence>
<comment type="similarity">
    <text evidence="8">Belongs to the eukaryotic/archaeal RNase P protein component 4 family.</text>
</comment>
<evidence type="ECO:0000256" key="4">
    <source>
        <dbReference type="ARBA" id="ARBA00022723"/>
    </source>
</evidence>
<keyword evidence="5" id="KW-0255">Endonuclease</keyword>
<keyword evidence="6" id="KW-0378">Hydrolase</keyword>
<reference evidence="9" key="2">
    <citation type="journal article" date="2021" name="Genome Biol. Evol.">
        <title>Developing a high-quality reference genome for a parasitic bivalve with doubly uniparental inheritance (Bivalvia: Unionida).</title>
        <authorList>
            <person name="Smith C.H."/>
        </authorList>
    </citation>
    <scope>NUCLEOTIDE SEQUENCE</scope>
    <source>
        <strain evidence="9">CHS0354</strain>
        <tissue evidence="9">Mantle</tissue>
    </source>
</reference>
<dbReference type="EMBL" id="JAEAOA010001191">
    <property type="protein sequence ID" value="KAK3600892.1"/>
    <property type="molecule type" value="Genomic_DNA"/>
</dbReference>
<evidence type="ECO:0000256" key="8">
    <source>
        <dbReference type="ARBA" id="ARBA00038402"/>
    </source>
</evidence>
<keyword evidence="3" id="KW-0540">Nuclease</keyword>
<dbReference type="AlphaFoldDB" id="A0AAE0SZ82"/>
<dbReference type="GO" id="GO:0001682">
    <property type="term" value="P:tRNA 5'-leader removal"/>
    <property type="evidence" value="ECO:0007669"/>
    <property type="project" value="InterPro"/>
</dbReference>
<evidence type="ECO:0000256" key="3">
    <source>
        <dbReference type="ARBA" id="ARBA00022722"/>
    </source>
</evidence>
<evidence type="ECO:0000256" key="2">
    <source>
        <dbReference type="ARBA" id="ARBA00022694"/>
    </source>
</evidence>
<dbReference type="GO" id="GO:0005655">
    <property type="term" value="C:nucleolar ribonuclease P complex"/>
    <property type="evidence" value="ECO:0007669"/>
    <property type="project" value="TreeGrafter"/>
</dbReference>
<dbReference type="InterPro" id="IPR007175">
    <property type="entry name" value="Rpr2/Snm1/Rpp21"/>
</dbReference>
<dbReference type="GO" id="GO:0004519">
    <property type="term" value="F:endonuclease activity"/>
    <property type="evidence" value="ECO:0007669"/>
    <property type="project" value="UniProtKB-KW"/>
</dbReference>
<reference evidence="9" key="3">
    <citation type="submission" date="2023-05" db="EMBL/GenBank/DDBJ databases">
        <authorList>
            <person name="Smith C.H."/>
        </authorList>
    </citation>
    <scope>NUCLEOTIDE SEQUENCE</scope>
    <source>
        <strain evidence="9">CHS0354</strain>
        <tissue evidence="9">Mantle</tissue>
    </source>
</reference>
<gene>
    <name evidence="9" type="ORF">CHS0354_019245</name>
</gene>
<dbReference type="GO" id="GO:0016787">
    <property type="term" value="F:hydrolase activity"/>
    <property type="evidence" value="ECO:0007669"/>
    <property type="project" value="UniProtKB-KW"/>
</dbReference>
<keyword evidence="4" id="KW-0479">Metal-binding</keyword>
<dbReference type="InterPro" id="IPR016432">
    <property type="entry name" value="RNP4"/>
</dbReference>
<dbReference type="Pfam" id="PF04032">
    <property type="entry name" value="Rpr2"/>
    <property type="match status" value="1"/>
</dbReference>
<evidence type="ECO:0000256" key="1">
    <source>
        <dbReference type="ARBA" id="ARBA00022490"/>
    </source>
</evidence>
<accession>A0AAE0SZ82</accession>
<proteinExistence type="inferred from homology"/>
<evidence type="ECO:0000313" key="9">
    <source>
        <dbReference type="EMBL" id="KAK3600892.1"/>
    </source>
</evidence>
<evidence type="ECO:0000256" key="7">
    <source>
        <dbReference type="ARBA" id="ARBA00022833"/>
    </source>
</evidence>
<dbReference type="PANTHER" id="PTHR14742">
    <property type="entry name" value="RIBONUCLEASE P SUBUNIT P21"/>
    <property type="match status" value="1"/>
</dbReference>
<keyword evidence="10" id="KW-1185">Reference proteome</keyword>
<name>A0AAE0SZ82_9BIVA</name>
<dbReference type="PANTHER" id="PTHR14742:SF0">
    <property type="entry name" value="RIBONUCLEASE P PROTEIN SUBUNIT P21"/>
    <property type="match status" value="1"/>
</dbReference>
<organism evidence="9 10">
    <name type="scientific">Potamilus streckersoni</name>
    <dbReference type="NCBI Taxonomy" id="2493646"/>
    <lineage>
        <taxon>Eukaryota</taxon>
        <taxon>Metazoa</taxon>
        <taxon>Spiralia</taxon>
        <taxon>Lophotrochozoa</taxon>
        <taxon>Mollusca</taxon>
        <taxon>Bivalvia</taxon>
        <taxon>Autobranchia</taxon>
        <taxon>Heteroconchia</taxon>
        <taxon>Palaeoheterodonta</taxon>
        <taxon>Unionida</taxon>
        <taxon>Unionoidea</taxon>
        <taxon>Unionidae</taxon>
        <taxon>Ambleminae</taxon>
        <taxon>Lampsilini</taxon>
        <taxon>Potamilus</taxon>
    </lineage>
</organism>
<dbReference type="Gene3D" id="6.20.50.20">
    <property type="match status" value="1"/>
</dbReference>
<dbReference type="HAMAP" id="MF_00757">
    <property type="entry name" value="RNase_P_4"/>
    <property type="match status" value="1"/>
</dbReference>
<protein>
    <submittedName>
        <fullName evidence="9">Uncharacterized protein</fullName>
    </submittedName>
</protein>
<dbReference type="GO" id="GO:0046872">
    <property type="term" value="F:metal ion binding"/>
    <property type="evidence" value="ECO:0007669"/>
    <property type="project" value="UniProtKB-KW"/>
</dbReference>
<dbReference type="Proteomes" id="UP001195483">
    <property type="component" value="Unassembled WGS sequence"/>
</dbReference>
<keyword evidence="2" id="KW-0819">tRNA processing</keyword>